<sequence length="349" mass="39292">MKIYLILMMMCSSLLAENGMSEKQAEELVELALAGLNREYPNKPGQVMKTAEDVISPREMSPVFFGHFDWHSSVHGHWTLVRMLRHFPKAEWNAKVRAALDAKLTKQGLQKEADRLAEHPSFERMYGWAWALRLGLELRALEDEQGKRWAAAYLPLEQVIVGHAKAYLPKLDWPVRCGFHPESGFPLSQMLDWARGTGDDAFEKLLVSKARQFYGKDSAYPVRYEPSGNDFFSPGLNEADLMRRVLPTAEFRQWLAAFFPNFDLGNLSQPVSVSDLDDGHLVHLVGLNLSRAWTMRGIAGVLDGPEKATLLEAAKKHQEAGLKDTFSGSYEGEHWLGSFAVYLLTGVGQ</sequence>
<dbReference type="EMBL" id="JAENIG010000007">
    <property type="protein sequence ID" value="MBK1855618.1"/>
    <property type="molecule type" value="Genomic_DNA"/>
</dbReference>
<gene>
    <name evidence="2" type="ORF">JIN83_11655</name>
</gene>
<comment type="caution">
    <text evidence="2">The sequence shown here is derived from an EMBL/GenBank/DDBJ whole genome shotgun (WGS) entry which is preliminary data.</text>
</comment>
<dbReference type="AlphaFoldDB" id="A0AAE2SBW7"/>
<organism evidence="2 3">
    <name type="scientific">Oceaniferula flava</name>
    <dbReference type="NCBI Taxonomy" id="2800421"/>
    <lineage>
        <taxon>Bacteria</taxon>
        <taxon>Pseudomonadati</taxon>
        <taxon>Verrucomicrobiota</taxon>
        <taxon>Verrucomicrobiia</taxon>
        <taxon>Verrucomicrobiales</taxon>
        <taxon>Verrucomicrobiaceae</taxon>
        <taxon>Oceaniferula</taxon>
    </lineage>
</organism>
<name>A0AAE2SBW7_9BACT</name>
<evidence type="ECO:0000256" key="1">
    <source>
        <dbReference type="SAM" id="SignalP"/>
    </source>
</evidence>
<protein>
    <submittedName>
        <fullName evidence="2">DUF2891 domain-containing protein</fullName>
    </submittedName>
</protein>
<dbReference type="RefSeq" id="WP_309490232.1">
    <property type="nucleotide sequence ID" value="NZ_JAENIG010000007.1"/>
</dbReference>
<keyword evidence="3" id="KW-1185">Reference proteome</keyword>
<dbReference type="InterPro" id="IPR021365">
    <property type="entry name" value="DUF2891"/>
</dbReference>
<dbReference type="Proteomes" id="UP000634206">
    <property type="component" value="Unassembled WGS sequence"/>
</dbReference>
<evidence type="ECO:0000313" key="2">
    <source>
        <dbReference type="EMBL" id="MBK1855618.1"/>
    </source>
</evidence>
<feature type="chain" id="PRO_5042174347" evidence="1">
    <location>
        <begin position="17"/>
        <end position="349"/>
    </location>
</feature>
<reference evidence="2" key="1">
    <citation type="submission" date="2021-01" db="EMBL/GenBank/DDBJ databases">
        <title>Modified the classification status of verrucomicrobia.</title>
        <authorList>
            <person name="Feng X."/>
        </authorList>
    </citation>
    <scope>NUCLEOTIDE SEQUENCE</scope>
    <source>
        <strain evidence="2">5K15</strain>
    </source>
</reference>
<evidence type="ECO:0000313" key="3">
    <source>
        <dbReference type="Proteomes" id="UP000634206"/>
    </source>
</evidence>
<accession>A0AAE2SBW7</accession>
<proteinExistence type="predicted"/>
<keyword evidence="1" id="KW-0732">Signal</keyword>
<feature type="signal peptide" evidence="1">
    <location>
        <begin position="1"/>
        <end position="16"/>
    </location>
</feature>
<dbReference type="Pfam" id="PF11199">
    <property type="entry name" value="DUF2891"/>
    <property type="match status" value="1"/>
</dbReference>